<reference evidence="4" key="1">
    <citation type="journal article" date="2016" name="Nature">
        <title>Genome evolution in the allotetraploid frog Xenopus laevis.</title>
        <authorList>
            <person name="Session A.M."/>
            <person name="Uno Y."/>
            <person name="Kwon T."/>
            <person name="Chapman J.A."/>
            <person name="Toyoda A."/>
            <person name="Takahashi S."/>
            <person name="Fukui A."/>
            <person name="Hikosaka A."/>
            <person name="Suzuki A."/>
            <person name="Kondo M."/>
            <person name="van Heeringen S.J."/>
            <person name="Quigley I."/>
            <person name="Heinz S."/>
            <person name="Ogino H."/>
            <person name="Ochi H."/>
            <person name="Hellsten U."/>
            <person name="Lyons J.B."/>
            <person name="Simakov O."/>
            <person name="Putnam N."/>
            <person name="Stites J."/>
            <person name="Kuroki Y."/>
            <person name="Tanaka T."/>
            <person name="Michiue T."/>
            <person name="Watanabe M."/>
            <person name="Bogdanovic O."/>
            <person name="Lister R."/>
            <person name="Georgiou G."/>
            <person name="Paranjpe S.S."/>
            <person name="van Kruijsbergen I."/>
            <person name="Shu S."/>
            <person name="Carlson J."/>
            <person name="Kinoshita T."/>
            <person name="Ohta Y."/>
            <person name="Mawaribuchi S."/>
            <person name="Jenkins J."/>
            <person name="Grimwood J."/>
            <person name="Schmutz J."/>
            <person name="Mitros T."/>
            <person name="Mozaffari S.V."/>
            <person name="Suzuki Y."/>
            <person name="Haramoto Y."/>
            <person name="Yamamoto T.S."/>
            <person name="Takagi C."/>
            <person name="Heald R."/>
            <person name="Miller K."/>
            <person name="Haudenschild C."/>
            <person name="Kitzman J."/>
            <person name="Nakayama T."/>
            <person name="Izutsu Y."/>
            <person name="Robert J."/>
            <person name="Fortriede J."/>
            <person name="Burns K."/>
            <person name="Lotay V."/>
            <person name="Karimi K."/>
            <person name="Yasuoka Y."/>
            <person name="Dichmann D.S."/>
            <person name="Flajnik M.F."/>
            <person name="Houston D.W."/>
            <person name="Shendure J."/>
            <person name="DuPasquier L."/>
            <person name="Vize P.D."/>
            <person name="Zorn A.M."/>
            <person name="Ito M."/>
            <person name="Marcotte E.M."/>
            <person name="Wallingford J.B."/>
            <person name="Ito Y."/>
            <person name="Asashima M."/>
            <person name="Ueno N."/>
            <person name="Matsuda Y."/>
            <person name="Veenstra G.J."/>
            <person name="Fujiyama A."/>
            <person name="Harland R.M."/>
            <person name="Taira M."/>
            <person name="Rokhsar D.S."/>
        </authorList>
    </citation>
    <scope>NUCLEOTIDE SEQUENCE [LARGE SCALE GENOMIC DNA]</scope>
    <source>
        <strain evidence="4">J</strain>
    </source>
</reference>
<evidence type="ECO:0000313" key="4">
    <source>
        <dbReference type="Proteomes" id="UP000694892"/>
    </source>
</evidence>
<dbReference type="Proteomes" id="UP000694892">
    <property type="component" value="Chromosome 9_10L"/>
</dbReference>
<feature type="chain" id="PRO_5037517098" evidence="2">
    <location>
        <begin position="28"/>
        <end position="102"/>
    </location>
</feature>
<evidence type="ECO:0000313" key="3">
    <source>
        <dbReference type="EMBL" id="OCT62632.1"/>
    </source>
</evidence>
<gene>
    <name evidence="3" type="ORF">XELAEV_18043718mg</name>
</gene>
<sequence>MNERCRAIAAVRSLLPLGTMLAGLSAAATPLIALWCSGDAPDPARGGGVRIGEGERAWNNSRSTDTRCDDKDEDNDEVKKAVWTDHSGISTFKKDNDFKSLL</sequence>
<feature type="signal peptide" evidence="2">
    <location>
        <begin position="1"/>
        <end position="27"/>
    </location>
</feature>
<dbReference type="EMBL" id="CM004482">
    <property type="protein sequence ID" value="OCT62632.1"/>
    <property type="molecule type" value="Genomic_DNA"/>
</dbReference>
<organism evidence="3 4">
    <name type="scientific">Xenopus laevis</name>
    <name type="common">African clawed frog</name>
    <dbReference type="NCBI Taxonomy" id="8355"/>
    <lineage>
        <taxon>Eukaryota</taxon>
        <taxon>Metazoa</taxon>
        <taxon>Chordata</taxon>
        <taxon>Craniata</taxon>
        <taxon>Vertebrata</taxon>
        <taxon>Euteleostomi</taxon>
        <taxon>Amphibia</taxon>
        <taxon>Batrachia</taxon>
        <taxon>Anura</taxon>
        <taxon>Pipoidea</taxon>
        <taxon>Pipidae</taxon>
        <taxon>Xenopodinae</taxon>
        <taxon>Xenopus</taxon>
        <taxon>Xenopus</taxon>
    </lineage>
</organism>
<dbReference type="AlphaFoldDB" id="A0A974BXG2"/>
<evidence type="ECO:0000256" key="2">
    <source>
        <dbReference type="SAM" id="SignalP"/>
    </source>
</evidence>
<feature type="region of interest" description="Disordered" evidence="1">
    <location>
        <begin position="45"/>
        <end position="75"/>
    </location>
</feature>
<protein>
    <submittedName>
        <fullName evidence="3">Uncharacterized protein</fullName>
    </submittedName>
</protein>
<accession>A0A974BXG2</accession>
<evidence type="ECO:0000256" key="1">
    <source>
        <dbReference type="SAM" id="MobiDB-lite"/>
    </source>
</evidence>
<proteinExistence type="predicted"/>
<name>A0A974BXG2_XENLA</name>
<keyword evidence="2" id="KW-0732">Signal</keyword>